<feature type="compositionally biased region" description="Polar residues" evidence="1">
    <location>
        <begin position="94"/>
        <end position="109"/>
    </location>
</feature>
<organism evidence="2 3">
    <name type="scientific">Eleginops maclovinus</name>
    <name type="common">Patagonian blennie</name>
    <name type="synonym">Eleginus maclovinus</name>
    <dbReference type="NCBI Taxonomy" id="56733"/>
    <lineage>
        <taxon>Eukaryota</taxon>
        <taxon>Metazoa</taxon>
        <taxon>Chordata</taxon>
        <taxon>Craniata</taxon>
        <taxon>Vertebrata</taxon>
        <taxon>Euteleostomi</taxon>
        <taxon>Actinopterygii</taxon>
        <taxon>Neopterygii</taxon>
        <taxon>Teleostei</taxon>
        <taxon>Neoteleostei</taxon>
        <taxon>Acanthomorphata</taxon>
        <taxon>Eupercaria</taxon>
        <taxon>Perciformes</taxon>
        <taxon>Notothenioidei</taxon>
        <taxon>Eleginopidae</taxon>
        <taxon>Eleginops</taxon>
    </lineage>
</organism>
<dbReference type="AlphaFoldDB" id="A0AAN7WWJ1"/>
<protein>
    <submittedName>
        <fullName evidence="2">Uncharacterized protein</fullName>
    </submittedName>
</protein>
<reference evidence="2 3" key="2">
    <citation type="journal article" date="2023" name="Mol. Biol. Evol.">
        <title>Genomics of Secondarily Temperate Adaptation in the Only Non-Antarctic Icefish.</title>
        <authorList>
            <person name="Rivera-Colon A.G."/>
            <person name="Rayamajhi N."/>
            <person name="Minhas B.F."/>
            <person name="Madrigal G."/>
            <person name="Bilyk K.T."/>
            <person name="Yoon V."/>
            <person name="Hune M."/>
            <person name="Gregory S."/>
            <person name="Cheng C.H.C."/>
            <person name="Catchen J.M."/>
        </authorList>
    </citation>
    <scope>NUCLEOTIDE SEQUENCE [LARGE SCALE GENOMIC DNA]</scope>
    <source>
        <strain evidence="2">JMC-PN-2008</strain>
    </source>
</reference>
<comment type="caution">
    <text evidence="2">The sequence shown here is derived from an EMBL/GenBank/DDBJ whole genome shotgun (WGS) entry which is preliminary data.</text>
</comment>
<dbReference type="Proteomes" id="UP001346869">
    <property type="component" value="Unassembled WGS sequence"/>
</dbReference>
<keyword evidence="3" id="KW-1185">Reference proteome</keyword>
<evidence type="ECO:0000313" key="3">
    <source>
        <dbReference type="Proteomes" id="UP001346869"/>
    </source>
</evidence>
<name>A0AAN7WWJ1_ELEMC</name>
<sequence length="109" mass="11760">MRVQFSFSKFQFKKPALRLSSQTSEQRDSQLSPLQLDDLFWIGTTESLCSAGRSGGGENGCFPGEPATAPDTMISVCQVVRFTKLITPTPQPQPASAESSRSTVSTNTA</sequence>
<dbReference type="EMBL" id="JAUZQC010000025">
    <property type="protein sequence ID" value="KAK5848719.1"/>
    <property type="molecule type" value="Genomic_DNA"/>
</dbReference>
<accession>A0AAN7WWJ1</accession>
<evidence type="ECO:0000256" key="1">
    <source>
        <dbReference type="SAM" id="MobiDB-lite"/>
    </source>
</evidence>
<reference evidence="2 3" key="1">
    <citation type="journal article" date="2023" name="Genes (Basel)">
        <title>Chromosome-Level Genome Assembly and Circadian Gene Repertoire of the Patagonia Blennie Eleginops maclovinus-The Closest Ancestral Proxy of Antarctic Cryonotothenioids.</title>
        <authorList>
            <person name="Cheng C.C."/>
            <person name="Rivera-Colon A.G."/>
            <person name="Minhas B.F."/>
            <person name="Wilson L."/>
            <person name="Rayamajhi N."/>
            <person name="Vargas-Chacoff L."/>
            <person name="Catchen J.M."/>
        </authorList>
    </citation>
    <scope>NUCLEOTIDE SEQUENCE [LARGE SCALE GENOMIC DNA]</scope>
    <source>
        <strain evidence="2">JMC-PN-2008</strain>
    </source>
</reference>
<proteinExistence type="predicted"/>
<gene>
    <name evidence="2" type="ORF">PBY51_006311</name>
</gene>
<evidence type="ECO:0000313" key="2">
    <source>
        <dbReference type="EMBL" id="KAK5848719.1"/>
    </source>
</evidence>
<feature type="region of interest" description="Disordered" evidence="1">
    <location>
        <begin position="87"/>
        <end position="109"/>
    </location>
</feature>